<keyword evidence="1" id="KW-1133">Transmembrane helix</keyword>
<gene>
    <name evidence="2" type="ordered locus">RB13324</name>
</gene>
<dbReference type="KEGG" id="rba:RB13324"/>
<dbReference type="EnsemblBacteria" id="CAD78059">
    <property type="protein sequence ID" value="CAD78059"/>
    <property type="gene ID" value="RB13324"/>
</dbReference>
<accession>Q7UHB4</accession>
<protein>
    <submittedName>
        <fullName evidence="2">Uncharacterized protein</fullName>
    </submittedName>
</protein>
<dbReference type="InParanoid" id="Q7UHB4"/>
<keyword evidence="3" id="KW-1185">Reference proteome</keyword>
<dbReference type="STRING" id="243090.RB13324"/>
<dbReference type="EMBL" id="BX294156">
    <property type="protein sequence ID" value="CAD78059.1"/>
    <property type="molecule type" value="Genomic_DNA"/>
</dbReference>
<sequence>MRVAELIRSSVWLLILSVLKLSLIDSPHWLFPVLDG</sequence>
<evidence type="ECO:0000313" key="3">
    <source>
        <dbReference type="Proteomes" id="UP000001025"/>
    </source>
</evidence>
<feature type="transmembrane region" description="Helical" evidence="1">
    <location>
        <begin position="12"/>
        <end position="31"/>
    </location>
</feature>
<dbReference type="Proteomes" id="UP000001025">
    <property type="component" value="Chromosome"/>
</dbReference>
<keyword evidence="1" id="KW-0472">Membrane</keyword>
<dbReference type="HOGENOM" id="CLU_3358134_0_0_0"/>
<name>Q7UHB4_RHOBA</name>
<reference evidence="2 3" key="1">
    <citation type="journal article" date="2003" name="Proc. Natl. Acad. Sci. U.S.A.">
        <title>Complete genome sequence of the marine planctomycete Pirellula sp. strain 1.</title>
        <authorList>
            <person name="Gloeckner F.O."/>
            <person name="Kube M."/>
            <person name="Bauer M."/>
            <person name="Teeling H."/>
            <person name="Lombardot T."/>
            <person name="Ludwig W."/>
            <person name="Gade D."/>
            <person name="Beck A."/>
            <person name="Borzym K."/>
            <person name="Heitmann K."/>
            <person name="Rabus R."/>
            <person name="Schlesner H."/>
            <person name="Amann R."/>
            <person name="Reinhardt R."/>
        </authorList>
    </citation>
    <scope>NUCLEOTIDE SEQUENCE [LARGE SCALE GENOMIC DNA]</scope>
    <source>
        <strain evidence="3">DSM 10527 / NCIMB 13988 / SH1</strain>
    </source>
</reference>
<dbReference type="AlphaFoldDB" id="Q7UHB4"/>
<keyword evidence="1" id="KW-0812">Transmembrane</keyword>
<proteinExistence type="predicted"/>
<evidence type="ECO:0000256" key="1">
    <source>
        <dbReference type="SAM" id="Phobius"/>
    </source>
</evidence>
<evidence type="ECO:0000313" key="2">
    <source>
        <dbReference type="EMBL" id="CAD78059.1"/>
    </source>
</evidence>
<organism evidence="2 3">
    <name type="scientific">Rhodopirellula baltica (strain DSM 10527 / NCIMB 13988 / SH1)</name>
    <dbReference type="NCBI Taxonomy" id="243090"/>
    <lineage>
        <taxon>Bacteria</taxon>
        <taxon>Pseudomonadati</taxon>
        <taxon>Planctomycetota</taxon>
        <taxon>Planctomycetia</taxon>
        <taxon>Pirellulales</taxon>
        <taxon>Pirellulaceae</taxon>
        <taxon>Rhodopirellula</taxon>
    </lineage>
</organism>